<dbReference type="InterPro" id="IPR023394">
    <property type="entry name" value="Sec7_C_sf"/>
</dbReference>
<dbReference type="Gene3D" id="1.10.1000.11">
    <property type="entry name" value="Arf Nucleotide-binding Site Opener,domain 2"/>
    <property type="match status" value="1"/>
</dbReference>
<feature type="compositionally biased region" description="Polar residues" evidence="1">
    <location>
        <begin position="17"/>
        <end position="30"/>
    </location>
</feature>
<feature type="region of interest" description="Disordered" evidence="1">
    <location>
        <begin position="316"/>
        <end position="360"/>
    </location>
</feature>
<feature type="region of interest" description="Disordered" evidence="1">
    <location>
        <begin position="1660"/>
        <end position="1709"/>
    </location>
</feature>
<feature type="region of interest" description="Disordered" evidence="1">
    <location>
        <begin position="106"/>
        <end position="144"/>
    </location>
</feature>
<proteinExistence type="predicted"/>
<evidence type="ECO:0000259" key="2">
    <source>
        <dbReference type="PROSITE" id="PS50190"/>
    </source>
</evidence>
<dbReference type="EMBL" id="AXCR01000007">
    <property type="protein sequence ID" value="KJR85263.1"/>
    <property type="molecule type" value="Genomic_DNA"/>
</dbReference>
<feature type="compositionally biased region" description="Low complexity" evidence="1">
    <location>
        <begin position="1487"/>
        <end position="1498"/>
    </location>
</feature>
<evidence type="ECO:0000313" key="3">
    <source>
        <dbReference type="EMBL" id="KJR85263.1"/>
    </source>
</evidence>
<dbReference type="SMART" id="SM00222">
    <property type="entry name" value="Sec7"/>
    <property type="match status" value="1"/>
</dbReference>
<dbReference type="PANTHER" id="PTHR10663">
    <property type="entry name" value="GUANYL-NUCLEOTIDE EXCHANGE FACTOR"/>
    <property type="match status" value="1"/>
</dbReference>
<feature type="compositionally biased region" description="Polar residues" evidence="1">
    <location>
        <begin position="511"/>
        <end position="553"/>
    </location>
</feature>
<feature type="compositionally biased region" description="Gly residues" evidence="1">
    <location>
        <begin position="207"/>
        <end position="218"/>
    </location>
</feature>
<feature type="region of interest" description="Disordered" evidence="1">
    <location>
        <begin position="1467"/>
        <end position="1498"/>
    </location>
</feature>
<comment type="caution">
    <text evidence="3">The sequence shown here is derived from an EMBL/GenBank/DDBJ whole genome shotgun (WGS) entry which is preliminary data.</text>
</comment>
<feature type="compositionally biased region" description="Basic and acidic residues" evidence="1">
    <location>
        <begin position="1673"/>
        <end position="1683"/>
    </location>
</feature>
<feature type="compositionally biased region" description="Polar residues" evidence="1">
    <location>
        <begin position="662"/>
        <end position="678"/>
    </location>
</feature>
<dbReference type="SUPFAM" id="SSF48425">
    <property type="entry name" value="Sec7 domain"/>
    <property type="match status" value="1"/>
</dbReference>
<reference evidence="3 4" key="1">
    <citation type="journal article" date="2014" name="BMC Genomics">
        <title>Comparative genomics of the major fungal agents of human and animal Sporotrichosis: Sporothrix schenckii and Sporothrix brasiliensis.</title>
        <authorList>
            <person name="Teixeira M.M."/>
            <person name="de Almeida L.G."/>
            <person name="Kubitschek-Barreira P."/>
            <person name="Alves F.L."/>
            <person name="Kioshima E.S."/>
            <person name="Abadio A.K."/>
            <person name="Fernandes L."/>
            <person name="Derengowski L.S."/>
            <person name="Ferreira K.S."/>
            <person name="Souza R.C."/>
            <person name="Ruiz J.C."/>
            <person name="de Andrade N.C."/>
            <person name="Paes H.C."/>
            <person name="Nicola A.M."/>
            <person name="Albuquerque P."/>
            <person name="Gerber A.L."/>
            <person name="Martins V.P."/>
            <person name="Peconick L.D."/>
            <person name="Neto A.V."/>
            <person name="Chaucanez C.B."/>
            <person name="Silva P.A."/>
            <person name="Cunha O.L."/>
            <person name="de Oliveira F.F."/>
            <person name="dos Santos T.C."/>
            <person name="Barros A.L."/>
            <person name="Soares M.A."/>
            <person name="de Oliveira L.M."/>
            <person name="Marini M.M."/>
            <person name="Villalobos-Duno H."/>
            <person name="Cunha M.M."/>
            <person name="de Hoog S."/>
            <person name="da Silveira J.F."/>
            <person name="Henrissat B."/>
            <person name="Nino-Vega G.A."/>
            <person name="Cisalpino P.S."/>
            <person name="Mora-Montes H.M."/>
            <person name="Almeida S.R."/>
            <person name="Stajich J.E."/>
            <person name="Lopes-Bezerra L.M."/>
            <person name="Vasconcelos A.T."/>
            <person name="Felipe M.S."/>
        </authorList>
    </citation>
    <scope>NUCLEOTIDE SEQUENCE [LARGE SCALE GENOMIC DNA]</scope>
    <source>
        <strain evidence="3 4">1099-18</strain>
    </source>
</reference>
<dbReference type="GO" id="GO:0032012">
    <property type="term" value="P:regulation of ARF protein signal transduction"/>
    <property type="evidence" value="ECO:0007669"/>
    <property type="project" value="InterPro"/>
</dbReference>
<feature type="compositionally biased region" description="Basic and acidic residues" evidence="1">
    <location>
        <begin position="679"/>
        <end position="689"/>
    </location>
</feature>
<feature type="compositionally biased region" description="Low complexity" evidence="1">
    <location>
        <begin position="341"/>
        <end position="360"/>
    </location>
</feature>
<feature type="compositionally biased region" description="Low complexity" evidence="1">
    <location>
        <begin position="611"/>
        <end position="621"/>
    </location>
</feature>
<feature type="compositionally biased region" description="Low complexity" evidence="1">
    <location>
        <begin position="797"/>
        <end position="808"/>
    </location>
</feature>
<feature type="compositionally biased region" description="Polar residues" evidence="1">
    <location>
        <begin position="1145"/>
        <end position="1169"/>
    </location>
</feature>
<dbReference type="SUPFAM" id="SSF50729">
    <property type="entry name" value="PH domain-like"/>
    <property type="match status" value="1"/>
</dbReference>
<feature type="compositionally biased region" description="Polar residues" evidence="1">
    <location>
        <begin position="108"/>
        <end position="121"/>
    </location>
</feature>
<dbReference type="RefSeq" id="XP_016587939.1">
    <property type="nucleotide sequence ID" value="XM_016734890.1"/>
</dbReference>
<dbReference type="InterPro" id="IPR011993">
    <property type="entry name" value="PH-like_dom_sf"/>
</dbReference>
<dbReference type="GeneID" id="27670167"/>
<feature type="compositionally biased region" description="Pro residues" evidence="1">
    <location>
        <begin position="586"/>
        <end position="610"/>
    </location>
</feature>
<feature type="compositionally biased region" description="Polar residues" evidence="1">
    <location>
        <begin position="423"/>
        <end position="440"/>
    </location>
</feature>
<dbReference type="InterPro" id="IPR041681">
    <property type="entry name" value="PH_9"/>
</dbReference>
<feature type="compositionally biased region" description="Low complexity" evidence="1">
    <location>
        <begin position="448"/>
        <end position="457"/>
    </location>
</feature>
<evidence type="ECO:0000313" key="4">
    <source>
        <dbReference type="Proteomes" id="UP000033710"/>
    </source>
</evidence>
<feature type="compositionally biased region" description="Polar residues" evidence="1">
    <location>
        <begin position="263"/>
        <end position="275"/>
    </location>
</feature>
<feature type="region of interest" description="Disordered" evidence="1">
    <location>
        <begin position="1"/>
        <end position="94"/>
    </location>
</feature>
<name>A0A0F2M6E4_SPOSC</name>
<dbReference type="InterPro" id="IPR035999">
    <property type="entry name" value="Sec7_dom_sf"/>
</dbReference>
<feature type="region of interest" description="Disordered" evidence="1">
    <location>
        <begin position="194"/>
        <end position="296"/>
    </location>
</feature>
<feature type="compositionally biased region" description="Basic and acidic residues" evidence="1">
    <location>
        <begin position="721"/>
        <end position="736"/>
    </location>
</feature>
<feature type="region of interest" description="Disordered" evidence="1">
    <location>
        <begin position="374"/>
        <end position="873"/>
    </location>
</feature>
<sequence>MNADPSRRSPRRRPDLSVNTSRARSNSSSKIALPPLSPPRRNVPVPSSRASSRGSKPPPALGTTVMASSIEAGGVGPNRLRSGTSSYPRQGSGAAADVETFLDMYTPNAVSGSGKENSPPSLTMADAPQPPPIRGHRDSHDLSLPSRHVRDSLVSNMLLSLDQFSMGQTAAPVRSTPSFEDHRLYSLSTTTTDDNIARAPNVPTAPRGGGGGGGGRYGSGYNNYSSDFEVPDDASRVSGSISHSRRSNSSSGFQSSLGRINSMRESSLHRGSQPGTPRMMHSRGGKGSKSSSTNSIDNAGYVQVLGSQRWAHGFGGRSSSFDLGPRLPGSSGGNNPPPTTMIPQQQMAQQAAQQTAQQTTQPWHIEFSNSFFNDAYDDAAPTPTVPGGPRKLTSAPSMPSIPSFQPPPPDPPSDPERRKSVRSSRSATVGRQSQTKFNNTAAPPLPPAFDLDSAPAPNIGYEKSKEVVPPRTAQPQQIPPHPLRQKPSFFRRVFGGFRDTAAENEPVPQLPSASTNTSGGFASSSSVDATNGSRSQQHSSSGLGQNQKQQSAPPSRDSHHSTHATLQKKPSGFFRRRKKSISETESPPPLPMPLVLPPQPKQQPPPPPPAVAQQQQSRPAPLVSPLKMPNSQRFVEKPAPSPVTSLSHAMSPYLKTNGDDAGTTSPLQPTDLDSSPRTPSKDKGAKSDNVDTVNRAVRGFSPDYEPPPTATIRSVGPEPSSGKDRSTSGQRHHLETPTRQPPAPPHPARSGSFLSDDSDGDDESPRRVMTKALSKKRSEQSDFLSVSPSAVDDQHLSPSSHHPSSKKSGSQLSLPIEGAASTTSPKAGSAGVASSKASPLVSSGSGSGSVHMPIVKVDGGATKTGDKDPNIIDEPEFVVGMPTEDDRQKALNIYEGCEDFIQKEKAAAWMGEEGPVRQRTLQAYMELYDFRNQSIVNALRDVCSRLVLRAETQQVDRILVSFSKRWCANNPNHGFKSLDVVHTTCYSIMLLNTDLHLADIESKMTRSQFIKNTMTSIHHTLADSDPKANGRSIYGGPDSGRRPSVDQDRNLAVASLPPRSESSLGHNQDDCGPLVKAPFEGSMRAWESQMEIVLKITYNSIRDERLPLFGADGNGNSNSQTPNNQSGLSVIGMLKRTPSVISKAPSESQASLRGRVTESSTRAGSSRWTSKSRSRVRGPAVGGPGGAGGASSRTSFEDGNSIWSPTVSSATWSRQSLGRTQTSMSMESFGSNWAGRGGEYQQSIGFANALSQAIIREDALGGTGAASIISDDQSMHQRDGANPLLDDESLELAGPPWVKEGMVVHKHHLDGMDKKAKDRNWTEVFAVVQKGYMSLFSFTPNKSLRAKNRGRNNALPKGAVVGGGNWQENATNVGSFGLKQTLASALPPPGYSRQRPHVWALSLPTGAVHLFQVGTPEICKEFVTTANYWSARLSTHPLVGGISNIEYGWGDGIVNNSLVNAIKSESSTALPSTSNNGTHGPYPPSASRPGSAAAGRASLQSRSSFRSGSFDFGHGRSGSSSSGFTASAANIGGGGIGSSSRHGGSGKLPGDRIAIAEWMPPAQSLRPSNAAEPQQLQTLMAYVQSIESELKSHNALRSPMLLAFTPRGQNATKAMANWERKSSYLLREIVKYRTYVDCLTEAERRRSEIYQEREIARRAARGEGSIGSDDEDNHLARDGRGRGDDDDNDDETGAETARDDNGNDSDIMGATAHRHRKDSDVLGASESLRLLIFFFFLDFFPYSSILFDSL</sequence>
<feature type="compositionally biased region" description="Low complexity" evidence="1">
    <location>
        <begin position="236"/>
        <end position="259"/>
    </location>
</feature>
<feature type="region of interest" description="Disordered" evidence="1">
    <location>
        <begin position="1140"/>
        <end position="1202"/>
    </location>
</feature>
<feature type="compositionally biased region" description="Low complexity" evidence="1">
    <location>
        <begin position="824"/>
        <end position="850"/>
    </location>
</feature>
<dbReference type="Gene3D" id="2.30.29.30">
    <property type="entry name" value="Pleckstrin-homology domain (PH domain)/Phosphotyrosine-binding domain (PTB)"/>
    <property type="match status" value="1"/>
</dbReference>
<feature type="compositionally biased region" description="Gly residues" evidence="1">
    <location>
        <begin position="1180"/>
        <end position="1189"/>
    </location>
</feature>
<dbReference type="Pfam" id="PF01369">
    <property type="entry name" value="Sec7"/>
    <property type="match status" value="1"/>
</dbReference>
<reference evidence="3 4" key="2">
    <citation type="journal article" date="2015" name="Eukaryot. Cell">
        <title>Asexual propagation of a virulent clone complex in a human and feline outbreak of sporotrichosis.</title>
        <authorList>
            <person name="Teixeira Mde M."/>
            <person name="Rodrigues A.M."/>
            <person name="Tsui C.K."/>
            <person name="de Almeida L.G."/>
            <person name="Van Diepeningen A.D."/>
            <person name="van den Ende B.G."/>
            <person name="Fernandes G.F."/>
            <person name="Kano R."/>
            <person name="Hamelin R.C."/>
            <person name="Lopes-Bezerra L.M."/>
            <person name="Vasconcelos A.T."/>
            <person name="de Hoog S."/>
            <person name="de Camargo Z.P."/>
            <person name="Felipe M.S."/>
        </authorList>
    </citation>
    <scope>NUCLEOTIDE SEQUENCE [LARGE SCALE GENOMIC DNA]</scope>
    <source>
        <strain evidence="3 4">1099-18</strain>
    </source>
</reference>
<feature type="compositionally biased region" description="Acidic residues" evidence="1">
    <location>
        <begin position="1684"/>
        <end position="1693"/>
    </location>
</feature>
<evidence type="ECO:0000256" key="1">
    <source>
        <dbReference type="SAM" id="MobiDB-lite"/>
    </source>
</evidence>
<dbReference type="InterPro" id="IPR000904">
    <property type="entry name" value="Sec7_dom"/>
</dbReference>
<feature type="domain" description="SEC7" evidence="2">
    <location>
        <begin position="870"/>
        <end position="1034"/>
    </location>
</feature>
<dbReference type="OrthoDB" id="2157641at2759"/>
<dbReference type="Pfam" id="PF15410">
    <property type="entry name" value="PH_9"/>
    <property type="match status" value="1"/>
</dbReference>
<accession>A0A0F2M6E4</accession>
<dbReference type="GO" id="GO:0005085">
    <property type="term" value="F:guanyl-nucleotide exchange factor activity"/>
    <property type="evidence" value="ECO:0007669"/>
    <property type="project" value="InterPro"/>
</dbReference>
<feature type="region of interest" description="Disordered" evidence="1">
    <location>
        <begin position="1021"/>
        <end position="1047"/>
    </location>
</feature>
<feature type="compositionally biased region" description="Polar residues" evidence="1">
    <location>
        <begin position="1467"/>
        <end position="1478"/>
    </location>
</feature>
<dbReference type="Proteomes" id="UP000033710">
    <property type="component" value="Unassembled WGS sequence"/>
</dbReference>
<dbReference type="VEuPathDB" id="FungiDB:SPSK_08286"/>
<protein>
    <submittedName>
        <fullName evidence="3">Sec7 domain containing protein</fullName>
    </submittedName>
</protein>
<dbReference type="KEGG" id="ssck:SPSK_08286"/>
<dbReference type="PROSITE" id="PS50190">
    <property type="entry name" value="SEC7"/>
    <property type="match status" value="1"/>
</dbReference>
<organism evidence="3 4">
    <name type="scientific">Sporothrix schenckii 1099-18</name>
    <dbReference type="NCBI Taxonomy" id="1397361"/>
    <lineage>
        <taxon>Eukaryota</taxon>
        <taxon>Fungi</taxon>
        <taxon>Dikarya</taxon>
        <taxon>Ascomycota</taxon>
        <taxon>Pezizomycotina</taxon>
        <taxon>Sordariomycetes</taxon>
        <taxon>Sordariomycetidae</taxon>
        <taxon>Ophiostomatales</taxon>
        <taxon>Ophiostomataceae</taxon>
        <taxon>Sporothrix</taxon>
    </lineage>
</organism>
<dbReference type="PANTHER" id="PTHR10663:SF373">
    <property type="entry name" value="PH AND SEC7 DOMAIN-CONTAINING PROTEIN C11E3.11C"/>
    <property type="match status" value="1"/>
</dbReference>
<gene>
    <name evidence="3" type="ORF">SPSK_08286</name>
</gene>
<feature type="compositionally biased region" description="Low complexity" evidence="1">
    <location>
        <begin position="39"/>
        <end position="55"/>
    </location>
</feature>